<dbReference type="GO" id="GO:0005763">
    <property type="term" value="C:mitochondrial small ribosomal subunit"/>
    <property type="evidence" value="ECO:0007669"/>
    <property type="project" value="TreeGrafter"/>
</dbReference>
<evidence type="ECO:0000256" key="2">
    <source>
        <dbReference type="ARBA" id="ARBA00022980"/>
    </source>
</evidence>
<protein>
    <recommendedName>
        <fullName evidence="4">Small ribosomal subunit protein bS18m</fullName>
    </recommendedName>
</protein>
<dbReference type="AlphaFoldDB" id="A0A9P7BET6"/>
<dbReference type="GO" id="GO:0003735">
    <property type="term" value="F:structural constituent of ribosome"/>
    <property type="evidence" value="ECO:0007669"/>
    <property type="project" value="InterPro"/>
</dbReference>
<dbReference type="PRINTS" id="PR00974">
    <property type="entry name" value="RIBOSOMALS18"/>
</dbReference>
<dbReference type="InterPro" id="IPR036870">
    <property type="entry name" value="Ribosomal_bS18_sf"/>
</dbReference>
<dbReference type="Proteomes" id="UP000697127">
    <property type="component" value="Unassembled WGS sequence"/>
</dbReference>
<keyword evidence="6" id="KW-1185">Reference proteome</keyword>
<gene>
    <name evidence="5" type="ORF">C6P40_002382</name>
</gene>
<proteinExistence type="inferred from homology"/>
<dbReference type="Gene3D" id="4.10.640.10">
    <property type="entry name" value="Ribosomal protein S18"/>
    <property type="match status" value="1"/>
</dbReference>
<dbReference type="Pfam" id="PF01084">
    <property type="entry name" value="Ribosomal_S18"/>
    <property type="match status" value="1"/>
</dbReference>
<keyword evidence="2" id="KW-0689">Ribosomal protein</keyword>
<evidence type="ECO:0000313" key="6">
    <source>
        <dbReference type="Proteomes" id="UP000697127"/>
    </source>
</evidence>
<organism evidence="5 6">
    <name type="scientific">Pichia californica</name>
    <dbReference type="NCBI Taxonomy" id="460514"/>
    <lineage>
        <taxon>Eukaryota</taxon>
        <taxon>Fungi</taxon>
        <taxon>Dikarya</taxon>
        <taxon>Ascomycota</taxon>
        <taxon>Saccharomycotina</taxon>
        <taxon>Pichiomycetes</taxon>
        <taxon>Pichiales</taxon>
        <taxon>Pichiaceae</taxon>
        <taxon>Pichia</taxon>
    </lineage>
</organism>
<name>A0A9P7BET6_9ASCO</name>
<dbReference type="GO" id="GO:0070181">
    <property type="term" value="F:small ribosomal subunit rRNA binding"/>
    <property type="evidence" value="ECO:0007669"/>
    <property type="project" value="TreeGrafter"/>
</dbReference>
<dbReference type="PANTHER" id="PTHR13479:SF40">
    <property type="entry name" value="SMALL RIBOSOMAL SUBUNIT PROTEIN BS18M"/>
    <property type="match status" value="1"/>
</dbReference>
<accession>A0A9P7BET6</accession>
<keyword evidence="3" id="KW-0687">Ribonucleoprotein</keyword>
<evidence type="ECO:0000256" key="1">
    <source>
        <dbReference type="ARBA" id="ARBA00005589"/>
    </source>
</evidence>
<evidence type="ECO:0000256" key="4">
    <source>
        <dbReference type="ARBA" id="ARBA00035264"/>
    </source>
</evidence>
<dbReference type="InterPro" id="IPR001648">
    <property type="entry name" value="Ribosomal_bS18"/>
</dbReference>
<sequence length="162" mass="18241">MFKRSIHTTSKILQSSSNKGAFGNAMDAFRAATELQKSQPTKTTIDDRFIPNFNNKTTYDPFDFSISSQRYQNKVYKTQLAQRMKSSSFNTVEINPTDFYVLPHLLSSYVNVSGQILHRSVTGLSPKKQKQMAKAIRRARAFGLMSSVAKDVSTFPKRGSSL</sequence>
<reference evidence="5" key="1">
    <citation type="submission" date="2020-11" db="EMBL/GenBank/DDBJ databases">
        <title>Kefir isolates.</title>
        <authorList>
            <person name="Marcisauskas S."/>
            <person name="Kim Y."/>
            <person name="Blasche S."/>
        </authorList>
    </citation>
    <scope>NUCLEOTIDE SEQUENCE</scope>
    <source>
        <strain evidence="5">Olga-1</strain>
    </source>
</reference>
<dbReference type="GO" id="GO:0032543">
    <property type="term" value="P:mitochondrial translation"/>
    <property type="evidence" value="ECO:0007669"/>
    <property type="project" value="TreeGrafter"/>
</dbReference>
<evidence type="ECO:0000313" key="5">
    <source>
        <dbReference type="EMBL" id="KAG0687410.1"/>
    </source>
</evidence>
<comment type="caution">
    <text evidence="5">The sequence shown here is derived from an EMBL/GenBank/DDBJ whole genome shotgun (WGS) entry which is preliminary data.</text>
</comment>
<comment type="similarity">
    <text evidence="1">Belongs to the bacterial ribosomal protein bS18 family.</text>
</comment>
<dbReference type="OrthoDB" id="21463at2759"/>
<dbReference type="EMBL" id="PUHW01000265">
    <property type="protein sequence ID" value="KAG0687410.1"/>
    <property type="molecule type" value="Genomic_DNA"/>
</dbReference>
<dbReference type="PANTHER" id="PTHR13479">
    <property type="entry name" value="30S RIBOSOMAL PROTEIN S18"/>
    <property type="match status" value="1"/>
</dbReference>
<evidence type="ECO:0000256" key="3">
    <source>
        <dbReference type="ARBA" id="ARBA00023274"/>
    </source>
</evidence>
<dbReference type="SUPFAM" id="SSF46911">
    <property type="entry name" value="Ribosomal protein S18"/>
    <property type="match status" value="1"/>
</dbReference>